<evidence type="ECO:0000256" key="4">
    <source>
        <dbReference type="ARBA" id="ARBA00022448"/>
    </source>
</evidence>
<evidence type="ECO:0000256" key="10">
    <source>
        <dbReference type="ARBA" id="ARBA00023136"/>
    </source>
</evidence>
<dbReference type="PANTHER" id="PTHR33909">
    <property type="entry name" value="SEC TRANSLOCON ACCESSORY COMPLEX SUBUNIT YAJC"/>
    <property type="match status" value="1"/>
</dbReference>
<dbReference type="SMART" id="SM01323">
    <property type="entry name" value="YajC"/>
    <property type="match status" value="1"/>
</dbReference>
<comment type="similarity">
    <text evidence="2">Belongs to the YajC family.</text>
</comment>
<proteinExistence type="inferred from homology"/>
<keyword evidence="6 11" id="KW-0812">Transmembrane</keyword>
<keyword evidence="4" id="KW-0813">Transport</keyword>
<protein>
    <recommendedName>
        <fullName evidence="3">Sec translocon accessory complex subunit YajC</fullName>
    </recommendedName>
</protein>
<dbReference type="InterPro" id="IPR003849">
    <property type="entry name" value="Preprotein_translocase_YajC"/>
</dbReference>
<evidence type="ECO:0000256" key="5">
    <source>
        <dbReference type="ARBA" id="ARBA00022475"/>
    </source>
</evidence>
<evidence type="ECO:0000256" key="7">
    <source>
        <dbReference type="ARBA" id="ARBA00022927"/>
    </source>
</evidence>
<keyword evidence="10 11" id="KW-0472">Membrane</keyword>
<dbReference type="Pfam" id="PF02699">
    <property type="entry name" value="YajC"/>
    <property type="match status" value="1"/>
</dbReference>
<comment type="subcellular location">
    <subcellularLocation>
        <location evidence="1">Cell membrane</location>
        <topology evidence="1">Single-pass membrane protein</topology>
    </subcellularLocation>
</comment>
<dbReference type="GO" id="GO:0005886">
    <property type="term" value="C:plasma membrane"/>
    <property type="evidence" value="ECO:0007669"/>
    <property type="project" value="UniProtKB-SubCell"/>
</dbReference>
<accession>A0A356LDY7</accession>
<keyword evidence="5" id="KW-1003">Cell membrane</keyword>
<evidence type="ECO:0000256" key="6">
    <source>
        <dbReference type="ARBA" id="ARBA00022692"/>
    </source>
</evidence>
<evidence type="ECO:0000313" key="12">
    <source>
        <dbReference type="EMBL" id="HBP29210.1"/>
    </source>
</evidence>
<evidence type="ECO:0000313" key="13">
    <source>
        <dbReference type="Proteomes" id="UP000264036"/>
    </source>
</evidence>
<dbReference type="EMBL" id="DOEK01000016">
    <property type="protein sequence ID" value="HBP29210.1"/>
    <property type="molecule type" value="Genomic_DNA"/>
</dbReference>
<dbReference type="AlphaFoldDB" id="A0A356LDY7"/>
<evidence type="ECO:0000256" key="1">
    <source>
        <dbReference type="ARBA" id="ARBA00004162"/>
    </source>
</evidence>
<sequence length="116" mass="12370">MLTSNLSTLVLAQAAPAGGILGGLTSFLPIILMFVVLYFLMIRPQMKRQKETKAMIEALAKGDEVITAGGILGKISKVTDNYLTVEVSNLADKPVEVLVQRVAVTTVLPKGTVKSL</sequence>
<name>A0A356LDY7_9BURK</name>
<organism evidence="12 13">
    <name type="scientific">Advenella kashmirensis</name>
    <dbReference type="NCBI Taxonomy" id="310575"/>
    <lineage>
        <taxon>Bacteria</taxon>
        <taxon>Pseudomonadati</taxon>
        <taxon>Pseudomonadota</taxon>
        <taxon>Betaproteobacteria</taxon>
        <taxon>Burkholderiales</taxon>
        <taxon>Alcaligenaceae</taxon>
    </lineage>
</organism>
<evidence type="ECO:0000256" key="9">
    <source>
        <dbReference type="ARBA" id="ARBA00023010"/>
    </source>
</evidence>
<dbReference type="Proteomes" id="UP000264036">
    <property type="component" value="Unassembled WGS sequence"/>
</dbReference>
<feature type="transmembrane region" description="Helical" evidence="11">
    <location>
        <begin position="20"/>
        <end position="40"/>
    </location>
</feature>
<reference evidence="12 13" key="1">
    <citation type="journal article" date="2018" name="Nat. Biotechnol.">
        <title>A standardized bacterial taxonomy based on genome phylogeny substantially revises the tree of life.</title>
        <authorList>
            <person name="Parks D.H."/>
            <person name="Chuvochina M."/>
            <person name="Waite D.W."/>
            <person name="Rinke C."/>
            <person name="Skarshewski A."/>
            <person name="Chaumeil P.A."/>
            <person name="Hugenholtz P."/>
        </authorList>
    </citation>
    <scope>NUCLEOTIDE SEQUENCE [LARGE SCALE GENOMIC DNA]</scope>
    <source>
        <strain evidence="12">UBA10707</strain>
    </source>
</reference>
<dbReference type="PANTHER" id="PTHR33909:SF1">
    <property type="entry name" value="SEC TRANSLOCON ACCESSORY COMPLEX SUBUNIT YAJC"/>
    <property type="match status" value="1"/>
</dbReference>
<evidence type="ECO:0000256" key="3">
    <source>
        <dbReference type="ARBA" id="ARBA00014962"/>
    </source>
</evidence>
<evidence type="ECO:0000256" key="8">
    <source>
        <dbReference type="ARBA" id="ARBA00022989"/>
    </source>
</evidence>
<keyword evidence="8 11" id="KW-1133">Transmembrane helix</keyword>
<dbReference type="PRINTS" id="PR01853">
    <property type="entry name" value="YAJCTRNLCASE"/>
</dbReference>
<comment type="caution">
    <text evidence="12">The sequence shown here is derived from an EMBL/GenBank/DDBJ whole genome shotgun (WGS) entry which is preliminary data.</text>
</comment>
<evidence type="ECO:0000256" key="2">
    <source>
        <dbReference type="ARBA" id="ARBA00006742"/>
    </source>
</evidence>
<evidence type="ECO:0000256" key="11">
    <source>
        <dbReference type="SAM" id="Phobius"/>
    </source>
</evidence>
<keyword evidence="7" id="KW-0653">Protein transport</keyword>
<gene>
    <name evidence="12" type="ORF">DD666_07320</name>
</gene>
<dbReference type="NCBIfam" id="TIGR00739">
    <property type="entry name" value="yajC"/>
    <property type="match status" value="1"/>
</dbReference>
<keyword evidence="9" id="KW-0811">Translocation</keyword>
<dbReference type="GO" id="GO:0015031">
    <property type="term" value="P:protein transport"/>
    <property type="evidence" value="ECO:0007669"/>
    <property type="project" value="UniProtKB-KW"/>
</dbReference>